<evidence type="ECO:0000313" key="7">
    <source>
        <dbReference type="Proteomes" id="UP000199452"/>
    </source>
</evidence>
<dbReference type="GO" id="GO:0016020">
    <property type="term" value="C:membrane"/>
    <property type="evidence" value="ECO:0007669"/>
    <property type="project" value="UniProtKB-SubCell"/>
</dbReference>
<dbReference type="Proteomes" id="UP000199452">
    <property type="component" value="Unassembled WGS sequence"/>
</dbReference>
<dbReference type="EMBL" id="FMYP01000053">
    <property type="protein sequence ID" value="SDC81516.1"/>
    <property type="molecule type" value="Genomic_DNA"/>
</dbReference>
<sequence>MVKKIVEVEKSKDINLRSEEINDLLGTPPRWIIRGGIGVVFVVVLTIIVGSAFFQYPEIITAPVVVSTENPPSMVVARIGGKLSGLLVADGATVSKGDTLAMIQNSASLTDIGILQKRMLVAASAVDRYDTLLLPREEVFLHLGEVQSPYATFTRSVADYRLFLRQDFHHKKMTALQKEQKEYRVYCTRLQSQLRLMERDLKISQNQFRRDSVLFTQQNIAALDYERAEQALLAKRSGLEQSKVSVSNASITLAKLEQEQLELSMTFSEQDAKLKSDLRLAYEQLVTLLSAWEQQYLLKAATSGKMSYIKVWSLSQEVKAGESVFAVVAENPGNPVGRIELPAQGAGKVKEGQSVNIKLDGYPFMEYGLLTGRVRLVSVAPSEGKYTVVVELPKALETSYHKKVNLRGELSGIADISTEEASLLQRLLYPVRYLFRMQS</sequence>
<keyword evidence="2 5" id="KW-0812">Transmembrane</keyword>
<dbReference type="AlphaFoldDB" id="A0A1G6PPU4"/>
<keyword evidence="3 5" id="KW-1133">Transmembrane helix</keyword>
<name>A0A1G6PPU4_9BACT</name>
<proteinExistence type="predicted"/>
<keyword evidence="4 5" id="KW-0472">Membrane</keyword>
<evidence type="ECO:0000256" key="3">
    <source>
        <dbReference type="ARBA" id="ARBA00022989"/>
    </source>
</evidence>
<keyword evidence="7" id="KW-1185">Reference proteome</keyword>
<gene>
    <name evidence="6" type="ORF">SAMN05216323_105320</name>
</gene>
<accession>A0A1G6PPU4</accession>
<dbReference type="InterPro" id="IPR050739">
    <property type="entry name" value="MFP"/>
</dbReference>
<evidence type="ECO:0000256" key="2">
    <source>
        <dbReference type="ARBA" id="ARBA00022692"/>
    </source>
</evidence>
<dbReference type="STRING" id="1640674.SAMN05216323_105320"/>
<reference evidence="6 7" key="1">
    <citation type="submission" date="2016-09" db="EMBL/GenBank/DDBJ databases">
        <authorList>
            <person name="Capua I."/>
            <person name="De Benedictis P."/>
            <person name="Joannis T."/>
            <person name="Lombin L.H."/>
            <person name="Cattoli G."/>
        </authorList>
    </citation>
    <scope>NUCLEOTIDE SEQUENCE [LARGE SCALE GENOMIC DNA]</scope>
    <source>
        <strain evidence="6 7">A7P-90m</strain>
    </source>
</reference>
<evidence type="ECO:0000256" key="1">
    <source>
        <dbReference type="ARBA" id="ARBA00004167"/>
    </source>
</evidence>
<dbReference type="PANTHER" id="PTHR30386:SF26">
    <property type="entry name" value="TRANSPORT PROTEIN COMB"/>
    <property type="match status" value="1"/>
</dbReference>
<evidence type="ECO:0000256" key="4">
    <source>
        <dbReference type="ARBA" id="ARBA00023136"/>
    </source>
</evidence>
<evidence type="ECO:0000313" key="6">
    <source>
        <dbReference type="EMBL" id="SDC81516.1"/>
    </source>
</evidence>
<organism evidence="6 7">
    <name type="scientific">Williamwhitmania taraxaci</name>
    <dbReference type="NCBI Taxonomy" id="1640674"/>
    <lineage>
        <taxon>Bacteria</taxon>
        <taxon>Pseudomonadati</taxon>
        <taxon>Bacteroidota</taxon>
        <taxon>Bacteroidia</taxon>
        <taxon>Bacteroidales</taxon>
        <taxon>Williamwhitmaniaceae</taxon>
        <taxon>Williamwhitmania</taxon>
    </lineage>
</organism>
<feature type="transmembrane region" description="Helical" evidence="5">
    <location>
        <begin position="31"/>
        <end position="54"/>
    </location>
</feature>
<protein>
    <submittedName>
        <fullName evidence="6">HlyD family secretion protein</fullName>
    </submittedName>
</protein>
<evidence type="ECO:0000256" key="5">
    <source>
        <dbReference type="SAM" id="Phobius"/>
    </source>
</evidence>
<dbReference type="PANTHER" id="PTHR30386">
    <property type="entry name" value="MEMBRANE FUSION SUBUNIT OF EMRAB-TOLC MULTIDRUG EFFLUX PUMP"/>
    <property type="match status" value="1"/>
</dbReference>
<comment type="subcellular location">
    <subcellularLocation>
        <location evidence="1">Membrane</location>
        <topology evidence="1">Single-pass membrane protein</topology>
    </subcellularLocation>
</comment>
<dbReference type="PRINTS" id="PR01490">
    <property type="entry name" value="RTXTOXIND"/>
</dbReference>